<sequence>MKGYCGKCDNFIEFHKGTVIQEKTETEVKVYLVCPWCEEKELLTVVNKES</sequence>
<proteinExistence type="predicted"/>
<reference evidence="1 2" key="1">
    <citation type="submission" date="2014-08" db="EMBL/GenBank/DDBJ databases">
        <title>Complete genome of a marine bacteria Jeotgalibacillus malaysiensis.</title>
        <authorList>
            <person name="Yaakop A.S."/>
            <person name="Chan K.-G."/>
            <person name="Goh K.M."/>
        </authorList>
    </citation>
    <scope>NUCLEOTIDE SEQUENCE [LARGE SCALE GENOMIC DNA]</scope>
    <source>
        <strain evidence="1 2">D5</strain>
        <plasmid evidence="2">Plasmid</plasmid>
    </source>
</reference>
<dbReference type="Proteomes" id="UP000031449">
    <property type="component" value="Plasmid unnamed"/>
</dbReference>
<geneLocation type="plasmid" evidence="2"/>
<dbReference type="BioCyc" id="JESP1508404:G14D9-13214-MONOMER"/>
<name>A0A0B5AXF7_9BACL</name>
<dbReference type="KEGG" id="jeo:JMA_39300"/>
<keyword evidence="1" id="KW-0614">Plasmid</keyword>
<gene>
    <name evidence="1" type="ORF">JMA_39300</name>
</gene>
<protein>
    <submittedName>
        <fullName evidence="1">Uncharacterized protein</fullName>
    </submittedName>
</protein>
<dbReference type="EMBL" id="CP009417">
    <property type="protein sequence ID" value="AJD93248.1"/>
    <property type="molecule type" value="Genomic_DNA"/>
</dbReference>
<dbReference type="HOGENOM" id="CLU_3118723_0_0_9"/>
<organism evidence="1 2">
    <name type="scientific">Jeotgalibacillus malaysiensis</name>
    <dbReference type="NCBI Taxonomy" id="1508404"/>
    <lineage>
        <taxon>Bacteria</taxon>
        <taxon>Bacillati</taxon>
        <taxon>Bacillota</taxon>
        <taxon>Bacilli</taxon>
        <taxon>Bacillales</taxon>
        <taxon>Caryophanaceae</taxon>
        <taxon>Jeotgalibacillus</taxon>
    </lineage>
</organism>
<evidence type="ECO:0000313" key="1">
    <source>
        <dbReference type="EMBL" id="AJD93248.1"/>
    </source>
</evidence>
<keyword evidence="2" id="KW-1185">Reference proteome</keyword>
<evidence type="ECO:0000313" key="2">
    <source>
        <dbReference type="Proteomes" id="UP000031449"/>
    </source>
</evidence>
<accession>A0A0B5AXF7</accession>
<dbReference type="AlphaFoldDB" id="A0A0B5AXF7"/>